<feature type="signal peptide" evidence="1">
    <location>
        <begin position="1"/>
        <end position="24"/>
    </location>
</feature>
<reference evidence="3" key="1">
    <citation type="submission" date="2022-11" db="EMBL/GenBank/DDBJ databases">
        <title>Marilongibacter aestuarii gen. nov., sp. nov., isolated from tidal flat sediment.</title>
        <authorList>
            <person name="Jiayan W."/>
        </authorList>
    </citation>
    <scope>NUCLEOTIDE SEQUENCE</scope>
    <source>
        <strain evidence="3">Z1-6</strain>
    </source>
</reference>
<dbReference type="RefSeq" id="WP_343335808.1">
    <property type="nucleotide sequence ID" value="NZ_JAPOHD010000069.1"/>
</dbReference>
<dbReference type="Gene3D" id="3.20.20.80">
    <property type="entry name" value="Glycosidases"/>
    <property type="match status" value="1"/>
</dbReference>
<dbReference type="Pfam" id="PF18962">
    <property type="entry name" value="Por_Secre_tail"/>
    <property type="match status" value="1"/>
</dbReference>
<dbReference type="Proteomes" id="UP001145087">
    <property type="component" value="Unassembled WGS sequence"/>
</dbReference>
<evidence type="ECO:0000259" key="2">
    <source>
        <dbReference type="Pfam" id="PF18962"/>
    </source>
</evidence>
<gene>
    <name evidence="3" type="ORF">OU798_24235</name>
</gene>
<name>A0A9X3FBW2_9BACT</name>
<dbReference type="InterPro" id="IPR026444">
    <property type="entry name" value="Secre_tail"/>
</dbReference>
<dbReference type="EMBL" id="JAPOHD010000069">
    <property type="protein sequence ID" value="MCY1723482.1"/>
    <property type="molecule type" value="Genomic_DNA"/>
</dbReference>
<dbReference type="AlphaFoldDB" id="A0A9X3FBW2"/>
<evidence type="ECO:0000313" key="3">
    <source>
        <dbReference type="EMBL" id="MCY1723482.1"/>
    </source>
</evidence>
<feature type="domain" description="Secretion system C-terminal sorting" evidence="2">
    <location>
        <begin position="932"/>
        <end position="1000"/>
    </location>
</feature>
<evidence type="ECO:0000313" key="4">
    <source>
        <dbReference type="Proteomes" id="UP001145087"/>
    </source>
</evidence>
<feature type="chain" id="PRO_5040942217" evidence="1">
    <location>
        <begin position="25"/>
        <end position="1001"/>
    </location>
</feature>
<keyword evidence="4" id="KW-1185">Reference proteome</keyword>
<comment type="caution">
    <text evidence="3">The sequence shown here is derived from an EMBL/GenBank/DDBJ whole genome shotgun (WGS) entry which is preliminary data.</text>
</comment>
<keyword evidence="1" id="KW-0732">Signal</keyword>
<organism evidence="3 4">
    <name type="scientific">Draconibacterium aestuarii</name>
    <dbReference type="NCBI Taxonomy" id="2998507"/>
    <lineage>
        <taxon>Bacteria</taxon>
        <taxon>Pseudomonadati</taxon>
        <taxon>Bacteroidota</taxon>
        <taxon>Bacteroidia</taxon>
        <taxon>Marinilabiliales</taxon>
        <taxon>Prolixibacteraceae</taxon>
        <taxon>Draconibacterium</taxon>
    </lineage>
</organism>
<protein>
    <submittedName>
        <fullName evidence="3">T9SS type A sorting domain-containing protein</fullName>
    </submittedName>
</protein>
<evidence type="ECO:0000256" key="1">
    <source>
        <dbReference type="SAM" id="SignalP"/>
    </source>
</evidence>
<dbReference type="NCBIfam" id="TIGR04183">
    <property type="entry name" value="Por_Secre_tail"/>
    <property type="match status" value="1"/>
</dbReference>
<accession>A0A9X3FBW2</accession>
<proteinExistence type="predicted"/>
<sequence>MGRKFSFRQKILFFTLLIYSSAGAQPWDERPVTDYKNRYSQEFNSTAGWERFTFYNKWNTLQSRVFNASDISTGALQFKWIEKRVMCSRKKYTQPYIFETNYDYSNGSNRGGIVIRIASLTESIQEPDHDPGFNREGIAFYQSSDGNSMIVQFSGEDKGAGGGTSFTRIYVPKPNGVNSLFDRKTLRVEDFGTSIYVFYNESPFIRIDLDGKSQDLYTSGTIYNASMQVMGRFSGMEVEESGHVSIAQRDAKLRLYSVSLKYNDVLDEVFNPADTAIFESPYRDLYADTWVATDALGRKMPDYDDVGELKEDKKRVVGIFYVTWHTQGHHTNFTSPYSADVTKILKADPSARFDANHPLWATNSFHWGEPEMGYFLSQDEYVIRKDMAMLANAGVDVLIMDVTNAVRYWDEWEVLFTTMQKIKAEGNKVPQFCFWAFNGPVISVVQDLYDGFYRTERYKDLWFYWDDKPLLLYNAKPTVDATGGGYANPNPNYDPDAVSNPNNPHYGDPYYTEEFYSDYTQEVKDFFSKRNMWWGYYEWAGERFVGTEDNWSFGYGLDDSRVKAMNPDDLIATHNGMKEQAAVTPAQHPSSLVGKSWSRANGEPELNEYDMPKSAYVPWLNKTVENPENYGIYFQERWDEAIQSDPEFIYINDWNEWTAGKYHDGLVNPFMRRNSSYYFVDQYNAEFNRCVQPMKDGYTDNYYMQMVQNIRRYKGVRPNTIQKEISNIHIDKDFSDWEQLTNEFRDAIGDTRHRKHNGYGGLEYTNTTGRNDIMSSKVAYDNDSLYFYVKTVRDLSPSDDPNWMLLFIDADRNKDTGWEGYDYLINKNVNSSTHTTLMQWTGASWGNEVIVPYACGGSEMEIGIPISAMNMIDETPEFYFKWVDNPQHLNDISAFFTDGESAPDRRFNYNFHSNDATTDLSENKLNSDFVKVYPNPANNSVRIEVSKCSSVEVYNLSGQKIYMSHNSSKELEIDVSNWDTGIYIIKIEGSSHVYSKKLLVE</sequence>